<dbReference type="EMBL" id="CP034464">
    <property type="protein sequence ID" value="AZP12360.1"/>
    <property type="molecule type" value="Genomic_DNA"/>
</dbReference>
<protein>
    <submittedName>
        <fullName evidence="1">DUF1203 domain-containing protein</fullName>
    </submittedName>
</protein>
<gene>
    <name evidence="1" type="ORF">EJN92_10325</name>
</gene>
<dbReference type="PIRSF" id="PIRSF034110">
    <property type="entry name" value="DUF1203"/>
    <property type="match status" value="1"/>
</dbReference>
<proteinExistence type="predicted"/>
<organism evidence="1 2">
    <name type="scientific">Undibacterium parvum</name>
    <dbReference type="NCBI Taxonomy" id="401471"/>
    <lineage>
        <taxon>Bacteria</taxon>
        <taxon>Pseudomonadati</taxon>
        <taxon>Pseudomonadota</taxon>
        <taxon>Betaproteobacteria</taxon>
        <taxon>Burkholderiales</taxon>
        <taxon>Oxalobacteraceae</taxon>
        <taxon>Undibacterium</taxon>
    </lineage>
</organism>
<dbReference type="InterPro" id="IPR009593">
    <property type="entry name" value="DUF1203"/>
</dbReference>
<dbReference type="KEGG" id="upv:EJN92_10325"/>
<dbReference type="AlphaFoldDB" id="A0A3S9HJT3"/>
<sequence>MTFQIRGLAPAQFTHLFSLSDAELSVQGIDRHIADEELSFPCRVSLQDAAIGEELLLLNFAHLETSSAYQAKGPIFVRRDALLAPLFVDRLPPMLDQAHRLFSVRAFDSSDRMVDAEVASGSELPALLRHFLSKPEVNYLHVHFARRGCFAARVERRN</sequence>
<dbReference type="Proteomes" id="UP000275663">
    <property type="component" value="Chromosome"/>
</dbReference>
<keyword evidence="2" id="KW-1185">Reference proteome</keyword>
<accession>A0A3S9HJT3</accession>
<dbReference type="Pfam" id="PF06718">
    <property type="entry name" value="DUF1203"/>
    <property type="match status" value="1"/>
</dbReference>
<evidence type="ECO:0000313" key="2">
    <source>
        <dbReference type="Proteomes" id="UP000275663"/>
    </source>
</evidence>
<evidence type="ECO:0000313" key="1">
    <source>
        <dbReference type="EMBL" id="AZP12360.1"/>
    </source>
</evidence>
<reference evidence="1 2" key="1">
    <citation type="journal article" date="2011" name="Int. J. Syst. Evol. Microbiol.">
        <title>Description of Undibacterium oligocarboniphilum sp. nov., isolated from purified water, and Undibacterium pigrum strain CCUG 49012 as the type strain of Undibacterium parvum sp. nov., and emended descriptions of the genus Undibacterium and the species Undibacterium pigrum.</title>
        <authorList>
            <person name="Eder W."/>
            <person name="Wanner G."/>
            <person name="Ludwig W."/>
            <person name="Busse H.J."/>
            <person name="Ziemke-Kageler F."/>
            <person name="Lang E."/>
        </authorList>
    </citation>
    <scope>NUCLEOTIDE SEQUENCE [LARGE SCALE GENOMIC DNA]</scope>
    <source>
        <strain evidence="1 2">DSM 23061</strain>
    </source>
</reference>
<dbReference type="OrthoDB" id="5953307at2"/>
<dbReference type="RefSeq" id="WP_126127742.1">
    <property type="nucleotide sequence ID" value="NZ_CP034464.1"/>
</dbReference>
<name>A0A3S9HJT3_9BURK</name>